<organism evidence="3 4">
    <name type="scientific">Rosistilla ulvae</name>
    <dbReference type="NCBI Taxonomy" id="1930277"/>
    <lineage>
        <taxon>Bacteria</taxon>
        <taxon>Pseudomonadati</taxon>
        <taxon>Planctomycetota</taxon>
        <taxon>Planctomycetia</taxon>
        <taxon>Pirellulales</taxon>
        <taxon>Pirellulaceae</taxon>
        <taxon>Rosistilla</taxon>
    </lineage>
</organism>
<dbReference type="RefSeq" id="WP_145347565.1">
    <property type="nucleotide sequence ID" value="NZ_CP036261.1"/>
</dbReference>
<keyword evidence="4" id="KW-1185">Reference proteome</keyword>
<accession>A0A517M491</accession>
<evidence type="ECO:0000256" key="1">
    <source>
        <dbReference type="SAM" id="Phobius"/>
    </source>
</evidence>
<proteinExistence type="predicted"/>
<dbReference type="CDD" id="cd00519">
    <property type="entry name" value="Lipase_3"/>
    <property type="match status" value="1"/>
</dbReference>
<protein>
    <submittedName>
        <fullName evidence="3">Lipase (Class 3)</fullName>
    </submittedName>
</protein>
<keyword evidence="1" id="KW-1133">Transmembrane helix</keyword>
<dbReference type="PANTHER" id="PTHR45856">
    <property type="entry name" value="ALPHA/BETA-HYDROLASES SUPERFAMILY PROTEIN"/>
    <property type="match status" value="1"/>
</dbReference>
<keyword evidence="1" id="KW-0812">Transmembrane</keyword>
<dbReference type="Proteomes" id="UP000319557">
    <property type="component" value="Chromosome"/>
</dbReference>
<name>A0A517M491_9BACT</name>
<dbReference type="OrthoDB" id="5522031at2"/>
<dbReference type="AlphaFoldDB" id="A0A517M491"/>
<feature type="domain" description="Fungal lipase-type" evidence="2">
    <location>
        <begin position="150"/>
        <end position="276"/>
    </location>
</feature>
<evidence type="ECO:0000313" key="4">
    <source>
        <dbReference type="Proteomes" id="UP000319557"/>
    </source>
</evidence>
<dbReference type="InterPro" id="IPR002921">
    <property type="entry name" value="Fungal_lipase-type"/>
</dbReference>
<sequence>MNLLTSNLWPIWVLFSIAGCGGLYRLTKGESPRNWFAFATFLGGLLLVAGAIVANSTPGGIDVIDDDPWDIDPVPPVIADSDVEKLRQWWDSEGTANWPASEVLAEISDVAYETPVDASRSLRGLGFDTVETVESNTMLGYVAIQDDVAVIAFRGSENQTGDWLTNISRAPTRIADGDVHSGFWSRYQTLKRQIETALRGHDVQHLWVTGHSLGGALALCCAHDFDANGRQVAGVMTFGQPMIARQSLADHIDDQLIGRYARFVNNDDFVARIPPSYRPSGRLVWFTPDGLKRSPRKRVAFGAPSDTEEPADIAEITPASDVELQQWVTDQQQPAPQVNDRGEVLLQGSSPYIADHSMVFYIEQVLGLLKK</sequence>
<dbReference type="GO" id="GO:0006629">
    <property type="term" value="P:lipid metabolic process"/>
    <property type="evidence" value="ECO:0007669"/>
    <property type="project" value="InterPro"/>
</dbReference>
<dbReference type="PANTHER" id="PTHR45856:SF24">
    <property type="entry name" value="FUNGAL LIPASE-LIKE DOMAIN-CONTAINING PROTEIN"/>
    <property type="match status" value="1"/>
</dbReference>
<dbReference type="Gene3D" id="3.40.50.1820">
    <property type="entry name" value="alpha/beta hydrolase"/>
    <property type="match status" value="1"/>
</dbReference>
<dbReference type="SUPFAM" id="SSF53474">
    <property type="entry name" value="alpha/beta-Hydrolases"/>
    <property type="match status" value="1"/>
</dbReference>
<evidence type="ECO:0000313" key="3">
    <source>
        <dbReference type="EMBL" id="QDS89692.1"/>
    </source>
</evidence>
<dbReference type="InterPro" id="IPR051218">
    <property type="entry name" value="Sec_MonoDiacylglyc_Lipase"/>
</dbReference>
<evidence type="ECO:0000259" key="2">
    <source>
        <dbReference type="Pfam" id="PF01764"/>
    </source>
</evidence>
<feature type="transmembrane region" description="Helical" evidence="1">
    <location>
        <begin position="6"/>
        <end position="24"/>
    </location>
</feature>
<dbReference type="Pfam" id="PF01764">
    <property type="entry name" value="Lipase_3"/>
    <property type="match status" value="1"/>
</dbReference>
<dbReference type="EMBL" id="CP036261">
    <property type="protein sequence ID" value="QDS89692.1"/>
    <property type="molecule type" value="Genomic_DNA"/>
</dbReference>
<keyword evidence="1" id="KW-0472">Membrane</keyword>
<gene>
    <name evidence="3" type="ORF">EC9_38920</name>
</gene>
<feature type="transmembrane region" description="Helical" evidence="1">
    <location>
        <begin position="36"/>
        <end position="54"/>
    </location>
</feature>
<dbReference type="KEGG" id="ruv:EC9_38920"/>
<reference evidence="3 4" key="1">
    <citation type="submission" date="2019-02" db="EMBL/GenBank/DDBJ databases">
        <title>Deep-cultivation of Planctomycetes and their phenomic and genomic characterization uncovers novel biology.</title>
        <authorList>
            <person name="Wiegand S."/>
            <person name="Jogler M."/>
            <person name="Boedeker C."/>
            <person name="Pinto D."/>
            <person name="Vollmers J."/>
            <person name="Rivas-Marin E."/>
            <person name="Kohn T."/>
            <person name="Peeters S.H."/>
            <person name="Heuer A."/>
            <person name="Rast P."/>
            <person name="Oberbeckmann S."/>
            <person name="Bunk B."/>
            <person name="Jeske O."/>
            <person name="Meyerdierks A."/>
            <person name="Storesund J.E."/>
            <person name="Kallscheuer N."/>
            <person name="Luecker S."/>
            <person name="Lage O.M."/>
            <person name="Pohl T."/>
            <person name="Merkel B.J."/>
            <person name="Hornburger P."/>
            <person name="Mueller R.-W."/>
            <person name="Bruemmer F."/>
            <person name="Labrenz M."/>
            <person name="Spormann A.M."/>
            <person name="Op den Camp H."/>
            <person name="Overmann J."/>
            <person name="Amann R."/>
            <person name="Jetten M.S.M."/>
            <person name="Mascher T."/>
            <person name="Medema M.H."/>
            <person name="Devos D.P."/>
            <person name="Kaster A.-K."/>
            <person name="Ovreas L."/>
            <person name="Rohde M."/>
            <person name="Galperin M.Y."/>
            <person name="Jogler C."/>
        </authorList>
    </citation>
    <scope>NUCLEOTIDE SEQUENCE [LARGE SCALE GENOMIC DNA]</scope>
    <source>
        <strain evidence="3 4">EC9</strain>
    </source>
</reference>
<dbReference type="InterPro" id="IPR029058">
    <property type="entry name" value="AB_hydrolase_fold"/>
</dbReference>